<dbReference type="OMA" id="KICANGK"/>
<dbReference type="PANTHER" id="PTHR48063">
    <property type="entry name" value="LRR RECEPTOR-LIKE KINASE"/>
    <property type="match status" value="1"/>
</dbReference>
<evidence type="ECO:0000256" key="2">
    <source>
        <dbReference type="ARBA" id="ARBA00022692"/>
    </source>
</evidence>
<dbReference type="InterPro" id="IPR001611">
    <property type="entry name" value="Leu-rich_rpt"/>
</dbReference>
<dbReference type="PANTHER" id="PTHR48063:SF90">
    <property type="entry name" value="OS11G0565920 PROTEIN"/>
    <property type="match status" value="1"/>
</dbReference>
<keyword evidence="9" id="KW-1185">Reference proteome</keyword>
<keyword evidence="2 7" id="KW-0812">Transmembrane</keyword>
<organism evidence="8 9">
    <name type="scientific">Amborella trichopoda</name>
    <dbReference type="NCBI Taxonomy" id="13333"/>
    <lineage>
        <taxon>Eukaryota</taxon>
        <taxon>Viridiplantae</taxon>
        <taxon>Streptophyta</taxon>
        <taxon>Embryophyta</taxon>
        <taxon>Tracheophyta</taxon>
        <taxon>Spermatophyta</taxon>
        <taxon>Magnoliopsida</taxon>
        <taxon>Amborellales</taxon>
        <taxon>Amborellaceae</taxon>
        <taxon>Amborella</taxon>
    </lineage>
</organism>
<dbReference type="Pfam" id="PF00560">
    <property type="entry name" value="LRR_1"/>
    <property type="match status" value="2"/>
</dbReference>
<keyword evidence="4 7" id="KW-1133">Transmembrane helix</keyword>
<dbReference type="Gramene" id="ERM94854">
    <property type="protein sequence ID" value="ERM94854"/>
    <property type="gene ID" value="AMTR_s00009p00097400"/>
</dbReference>
<keyword evidence="5 7" id="KW-0472">Membrane</keyword>
<feature type="transmembrane region" description="Helical" evidence="7">
    <location>
        <begin position="161"/>
        <end position="179"/>
    </location>
</feature>
<accession>W1NI21</accession>
<evidence type="ECO:0000256" key="5">
    <source>
        <dbReference type="ARBA" id="ARBA00023136"/>
    </source>
</evidence>
<evidence type="ECO:0000256" key="7">
    <source>
        <dbReference type="SAM" id="Phobius"/>
    </source>
</evidence>
<evidence type="ECO:0000256" key="3">
    <source>
        <dbReference type="ARBA" id="ARBA00022729"/>
    </source>
</evidence>
<comment type="subcellular location">
    <subcellularLocation>
        <location evidence="1">Membrane</location>
        <topology evidence="1">Single-pass type I membrane protein</topology>
    </subcellularLocation>
</comment>
<evidence type="ECO:0000256" key="1">
    <source>
        <dbReference type="ARBA" id="ARBA00004479"/>
    </source>
</evidence>
<dbReference type="Gene3D" id="3.80.10.10">
    <property type="entry name" value="Ribonuclease Inhibitor"/>
    <property type="match status" value="1"/>
</dbReference>
<dbReference type="EMBL" id="KI397501">
    <property type="protein sequence ID" value="ERM94854.1"/>
    <property type="molecule type" value="Genomic_DNA"/>
</dbReference>
<sequence length="182" mass="20602">MDYIHGKVKICANGKMRQYKEFSYAPKVINFLSNNLSRWILEEPTRLSSLLMLNLSHNHLSGKIVDNIHKMSRLQPLDFSNNMFSEKIPPNMPSITFLGTLNLSFNKLSGPIPYSGQMSIFDASLYYKNLHLCGPPLPEKCTCSKLVANSTNSRDMRNGPLMSPWFWISVGLGFGIGFGEFF</sequence>
<dbReference type="InterPro" id="IPR032675">
    <property type="entry name" value="LRR_dom_sf"/>
</dbReference>
<evidence type="ECO:0000256" key="6">
    <source>
        <dbReference type="ARBA" id="ARBA00023180"/>
    </source>
</evidence>
<dbReference type="SUPFAM" id="SSF52058">
    <property type="entry name" value="L domain-like"/>
    <property type="match status" value="1"/>
</dbReference>
<proteinExistence type="predicted"/>
<dbReference type="STRING" id="13333.W1NI21"/>
<name>W1NI21_AMBTC</name>
<keyword evidence="3" id="KW-0732">Signal</keyword>
<protein>
    <recommendedName>
        <fullName evidence="10">Leucine-rich repeat-containing N-terminal plant-type domain-containing protein</fullName>
    </recommendedName>
</protein>
<evidence type="ECO:0000313" key="9">
    <source>
        <dbReference type="Proteomes" id="UP000017836"/>
    </source>
</evidence>
<dbReference type="AlphaFoldDB" id="W1NI21"/>
<keyword evidence="6" id="KW-0325">Glycoprotein</keyword>
<reference evidence="9" key="1">
    <citation type="journal article" date="2013" name="Science">
        <title>The Amborella genome and the evolution of flowering plants.</title>
        <authorList>
            <consortium name="Amborella Genome Project"/>
        </authorList>
    </citation>
    <scope>NUCLEOTIDE SEQUENCE [LARGE SCALE GENOMIC DNA]</scope>
</reference>
<dbReference type="eggNOG" id="KOG0619">
    <property type="taxonomic scope" value="Eukaryota"/>
</dbReference>
<evidence type="ECO:0000313" key="8">
    <source>
        <dbReference type="EMBL" id="ERM94854.1"/>
    </source>
</evidence>
<evidence type="ECO:0008006" key="10">
    <source>
        <dbReference type="Google" id="ProtNLM"/>
    </source>
</evidence>
<dbReference type="GO" id="GO:0016020">
    <property type="term" value="C:membrane"/>
    <property type="evidence" value="ECO:0007669"/>
    <property type="project" value="UniProtKB-SubCell"/>
</dbReference>
<gene>
    <name evidence="8" type="ORF">AMTR_s00009p00097400</name>
</gene>
<evidence type="ECO:0000256" key="4">
    <source>
        <dbReference type="ARBA" id="ARBA00022989"/>
    </source>
</evidence>
<dbReference type="Proteomes" id="UP000017836">
    <property type="component" value="Unassembled WGS sequence"/>
</dbReference>
<dbReference type="InterPro" id="IPR046956">
    <property type="entry name" value="RLP23-like"/>
</dbReference>
<dbReference type="HOGENOM" id="CLU_000288_18_11_1"/>